<dbReference type="KEGG" id="sva:SVA_2523"/>
<feature type="compositionally biased region" description="Acidic residues" evidence="1">
    <location>
        <begin position="202"/>
        <end position="211"/>
    </location>
</feature>
<keyword evidence="4" id="KW-1185">Reference proteome</keyword>
<accession>A0A1B4VCD1</accession>
<evidence type="ECO:0000313" key="4">
    <source>
        <dbReference type="Proteomes" id="UP000218899"/>
    </source>
</evidence>
<feature type="compositionally biased region" description="Gly residues" evidence="1">
    <location>
        <begin position="178"/>
        <end position="198"/>
    </location>
</feature>
<sequence length="225" mass="21547">MRQGRARRARRALLIAAFSLPVSHTASAVDIHYARAIGDPYEYRLPPASRESADPATDPASGSVDPSGAPGAATTPAREIALPGLGSETRAPAPEEGGRVWPKILIGVLLVGAMAALAGKDGGGGGDVQVNAGVDLGGGSGGGAAAPPVSSGGGASSGGSAPEASAPSSGNASPPPSGSGGGGPTITIGTGGNGAGRPGGREDDDDDDDDDGKGGRGKGDKKGRK</sequence>
<name>A0A1B4VCD1_9GAMM</name>
<feature type="region of interest" description="Disordered" evidence="1">
    <location>
        <begin position="140"/>
        <end position="225"/>
    </location>
</feature>
<feature type="region of interest" description="Disordered" evidence="1">
    <location>
        <begin position="45"/>
        <end position="75"/>
    </location>
</feature>
<evidence type="ECO:0000313" key="3">
    <source>
        <dbReference type="EMBL" id="BAU49071.1"/>
    </source>
</evidence>
<proteinExistence type="predicted"/>
<keyword evidence="2" id="KW-0732">Signal</keyword>
<protein>
    <submittedName>
        <fullName evidence="3">Uncharacterized protein</fullName>
    </submittedName>
</protein>
<reference evidence="3 4" key="1">
    <citation type="submission" date="2015-08" db="EMBL/GenBank/DDBJ databases">
        <title>Complete genome sequence of Sulfurifustis variabilis.</title>
        <authorList>
            <person name="Miura A."/>
            <person name="Kojima H."/>
            <person name="Fukui M."/>
        </authorList>
    </citation>
    <scope>NUCLEOTIDE SEQUENCE [LARGE SCALE GENOMIC DNA]</scope>
    <source>
        <strain evidence="4">skN76</strain>
    </source>
</reference>
<evidence type="ECO:0000256" key="2">
    <source>
        <dbReference type="SAM" id="SignalP"/>
    </source>
</evidence>
<dbReference type="RefSeq" id="WP_096461525.1">
    <property type="nucleotide sequence ID" value="NZ_AP014936.1"/>
</dbReference>
<evidence type="ECO:0000256" key="1">
    <source>
        <dbReference type="SAM" id="MobiDB-lite"/>
    </source>
</evidence>
<dbReference type="AlphaFoldDB" id="A0A1B4VCD1"/>
<dbReference type="EMBL" id="AP014936">
    <property type="protein sequence ID" value="BAU49071.1"/>
    <property type="molecule type" value="Genomic_DNA"/>
</dbReference>
<feature type="compositionally biased region" description="Basic and acidic residues" evidence="1">
    <location>
        <begin position="212"/>
        <end position="225"/>
    </location>
</feature>
<gene>
    <name evidence="3" type="ORF">SVA_2523</name>
</gene>
<dbReference type="Proteomes" id="UP000218899">
    <property type="component" value="Chromosome"/>
</dbReference>
<feature type="signal peptide" evidence="2">
    <location>
        <begin position="1"/>
        <end position="28"/>
    </location>
</feature>
<organism evidence="3 4">
    <name type="scientific">Sulfurifustis variabilis</name>
    <dbReference type="NCBI Taxonomy" id="1675686"/>
    <lineage>
        <taxon>Bacteria</taxon>
        <taxon>Pseudomonadati</taxon>
        <taxon>Pseudomonadota</taxon>
        <taxon>Gammaproteobacteria</taxon>
        <taxon>Acidiferrobacterales</taxon>
        <taxon>Acidiferrobacteraceae</taxon>
        <taxon>Sulfurifustis</taxon>
    </lineage>
</organism>
<feature type="chain" id="PRO_5008571360" evidence="2">
    <location>
        <begin position="29"/>
        <end position="225"/>
    </location>
</feature>
<feature type="compositionally biased region" description="Low complexity" evidence="1">
    <location>
        <begin position="158"/>
        <end position="172"/>
    </location>
</feature>